<keyword evidence="8 11" id="KW-0822">Tryptophan biosynthesis</keyword>
<dbReference type="InterPro" id="IPR054875">
    <property type="entry name" value="Indglycph_syn_Halo_TrpC"/>
</dbReference>
<evidence type="ECO:0000256" key="9">
    <source>
        <dbReference type="ARBA" id="ARBA00023141"/>
    </source>
</evidence>
<evidence type="ECO:0000256" key="4">
    <source>
        <dbReference type="ARBA" id="ARBA00012362"/>
    </source>
</evidence>
<evidence type="ECO:0000256" key="5">
    <source>
        <dbReference type="ARBA" id="ARBA00018080"/>
    </source>
</evidence>
<dbReference type="UniPathway" id="UPA00035">
    <property type="reaction ID" value="UER00043"/>
</dbReference>
<keyword evidence="6 11" id="KW-0028">Amino-acid biosynthesis</keyword>
<dbReference type="InterPro" id="IPR013798">
    <property type="entry name" value="Indole-3-glycerol_P_synth_dom"/>
</dbReference>
<dbReference type="GO" id="GO:0000162">
    <property type="term" value="P:L-tryptophan biosynthetic process"/>
    <property type="evidence" value="ECO:0007669"/>
    <property type="project" value="UniProtKB-UniRule"/>
</dbReference>
<name>A0A1G9QF07_9EURY</name>
<dbReference type="STRING" id="660521.SAMN04487949_0834"/>
<dbReference type="AlphaFoldDB" id="A0A1G9QF07"/>
<comment type="similarity">
    <text evidence="3 11">Belongs to the TrpC family.</text>
</comment>
<evidence type="ECO:0000313" key="13">
    <source>
        <dbReference type="EMBL" id="SDM09684.1"/>
    </source>
</evidence>
<gene>
    <name evidence="11" type="primary">trpC</name>
    <name evidence="13" type="ORF">SAMN04487949_0834</name>
</gene>
<dbReference type="SUPFAM" id="SSF51366">
    <property type="entry name" value="Ribulose-phoshate binding barrel"/>
    <property type="match status" value="1"/>
</dbReference>
<evidence type="ECO:0000256" key="3">
    <source>
        <dbReference type="ARBA" id="ARBA00008737"/>
    </source>
</evidence>
<dbReference type="EMBL" id="FNHL01000001">
    <property type="protein sequence ID" value="SDM09684.1"/>
    <property type="molecule type" value="Genomic_DNA"/>
</dbReference>
<feature type="domain" description="Indole-3-glycerol phosphate synthase" evidence="12">
    <location>
        <begin position="27"/>
        <end position="247"/>
    </location>
</feature>
<dbReference type="GO" id="GO:0004425">
    <property type="term" value="F:indole-3-glycerol-phosphate synthase activity"/>
    <property type="evidence" value="ECO:0007669"/>
    <property type="project" value="UniProtKB-UniRule"/>
</dbReference>
<dbReference type="GO" id="GO:0004640">
    <property type="term" value="F:phosphoribosylanthranilate isomerase activity"/>
    <property type="evidence" value="ECO:0007669"/>
    <property type="project" value="TreeGrafter"/>
</dbReference>
<dbReference type="InterPro" id="IPR013785">
    <property type="entry name" value="Aldolase_TIM"/>
</dbReference>
<dbReference type="CDD" id="cd00331">
    <property type="entry name" value="IGPS"/>
    <property type="match status" value="1"/>
</dbReference>
<sequence length="257" mass="27235">MNANEEEVAPAVRAILDAAAEREGGSERLAVDARSLTDAFDAVEADGRVPIISEVKPTSPTTEGTRDDDPVELAEEMVAGGAAALSVLTEPEHFGGSTENLERIREAVDVPVLRKDFVVREDQLDVVESDVILLIARFVDDLAGLVEAAESRGFQALVEVHSVAELEAALAAGASIIGINNRDLAKLEVDLATFETVAQEAPDDVTLIAESGVSSVDDVRRMRAAGADALLVGTAIMDGDVRENVQRFTNATQETQT</sequence>
<keyword evidence="14" id="KW-1185">Reference proteome</keyword>
<dbReference type="PANTHER" id="PTHR22854:SF2">
    <property type="entry name" value="INDOLE-3-GLYCEROL-PHOSPHATE SYNTHASE"/>
    <property type="match status" value="1"/>
</dbReference>
<dbReference type="RefSeq" id="WP_089694353.1">
    <property type="nucleotide sequence ID" value="NZ_FNHL01000001.1"/>
</dbReference>
<evidence type="ECO:0000256" key="2">
    <source>
        <dbReference type="ARBA" id="ARBA00004696"/>
    </source>
</evidence>
<evidence type="ECO:0000256" key="8">
    <source>
        <dbReference type="ARBA" id="ARBA00022822"/>
    </source>
</evidence>
<dbReference type="InterPro" id="IPR001468">
    <property type="entry name" value="Indole-3-GlycerolPSynthase_CS"/>
</dbReference>
<evidence type="ECO:0000256" key="6">
    <source>
        <dbReference type="ARBA" id="ARBA00022605"/>
    </source>
</evidence>
<dbReference type="Proteomes" id="UP000199451">
    <property type="component" value="Unassembled WGS sequence"/>
</dbReference>
<organism evidence="13 14">
    <name type="scientific">Halogranum gelatinilyticum</name>
    <dbReference type="NCBI Taxonomy" id="660521"/>
    <lineage>
        <taxon>Archaea</taxon>
        <taxon>Methanobacteriati</taxon>
        <taxon>Methanobacteriota</taxon>
        <taxon>Stenosarchaea group</taxon>
        <taxon>Halobacteria</taxon>
        <taxon>Halobacteriales</taxon>
        <taxon>Haloferacaceae</taxon>
    </lineage>
</organism>
<dbReference type="PROSITE" id="PS00614">
    <property type="entry name" value="IGPS"/>
    <property type="match status" value="1"/>
</dbReference>
<evidence type="ECO:0000256" key="1">
    <source>
        <dbReference type="ARBA" id="ARBA00001633"/>
    </source>
</evidence>
<dbReference type="InterPro" id="IPR045186">
    <property type="entry name" value="Indole-3-glycerol_P_synth"/>
</dbReference>
<keyword evidence="10 11" id="KW-0456">Lyase</keyword>
<evidence type="ECO:0000256" key="10">
    <source>
        <dbReference type="ARBA" id="ARBA00023239"/>
    </source>
</evidence>
<comment type="catalytic activity">
    <reaction evidence="1 11">
        <text>1-(2-carboxyphenylamino)-1-deoxy-D-ribulose 5-phosphate + H(+) = (1S,2R)-1-C-(indol-3-yl)glycerol 3-phosphate + CO2 + H2O</text>
        <dbReference type="Rhea" id="RHEA:23476"/>
        <dbReference type="ChEBI" id="CHEBI:15377"/>
        <dbReference type="ChEBI" id="CHEBI:15378"/>
        <dbReference type="ChEBI" id="CHEBI:16526"/>
        <dbReference type="ChEBI" id="CHEBI:58613"/>
        <dbReference type="ChEBI" id="CHEBI:58866"/>
        <dbReference type="EC" id="4.1.1.48"/>
    </reaction>
</comment>
<keyword evidence="9 11" id="KW-0057">Aromatic amino acid biosynthesis</keyword>
<evidence type="ECO:0000259" key="12">
    <source>
        <dbReference type="Pfam" id="PF00218"/>
    </source>
</evidence>
<comment type="pathway">
    <text evidence="2 11">Amino-acid biosynthesis; L-tryptophan biosynthesis; L-tryptophan from chorismate: step 4/5.</text>
</comment>
<dbReference type="NCBIfam" id="NF041303">
    <property type="entry name" value="Indglycph_syn_Halo_TrpC"/>
    <property type="match status" value="1"/>
</dbReference>
<dbReference type="Gene3D" id="3.20.20.70">
    <property type="entry name" value="Aldolase class I"/>
    <property type="match status" value="1"/>
</dbReference>
<evidence type="ECO:0000313" key="14">
    <source>
        <dbReference type="Proteomes" id="UP000199451"/>
    </source>
</evidence>
<proteinExistence type="inferred from homology"/>
<dbReference type="Pfam" id="PF00218">
    <property type="entry name" value="IGPS"/>
    <property type="match status" value="1"/>
</dbReference>
<evidence type="ECO:0000256" key="7">
    <source>
        <dbReference type="ARBA" id="ARBA00022793"/>
    </source>
</evidence>
<dbReference type="PANTHER" id="PTHR22854">
    <property type="entry name" value="TRYPTOPHAN BIOSYNTHESIS PROTEIN"/>
    <property type="match status" value="1"/>
</dbReference>
<reference evidence="14" key="1">
    <citation type="submission" date="2016-10" db="EMBL/GenBank/DDBJ databases">
        <authorList>
            <person name="Varghese N."/>
            <person name="Submissions S."/>
        </authorList>
    </citation>
    <scope>NUCLEOTIDE SEQUENCE [LARGE SCALE GENOMIC DNA]</scope>
    <source>
        <strain evidence="14">CGMCC 1.10119</strain>
    </source>
</reference>
<dbReference type="InterPro" id="IPR011060">
    <property type="entry name" value="RibuloseP-bd_barrel"/>
</dbReference>
<protein>
    <recommendedName>
        <fullName evidence="5 11">Indole-3-glycerol phosphate synthase</fullName>
        <shortName evidence="11">IGPS</shortName>
        <ecNumber evidence="4 11">4.1.1.48</ecNumber>
    </recommendedName>
</protein>
<dbReference type="HAMAP" id="MF_00134_A">
    <property type="entry name" value="IGPS_A"/>
    <property type="match status" value="1"/>
</dbReference>
<accession>A0A1G9QF07</accession>
<evidence type="ECO:0000256" key="11">
    <source>
        <dbReference type="HAMAP-Rule" id="MF_00134"/>
    </source>
</evidence>
<keyword evidence="7 11" id="KW-0210">Decarboxylase</keyword>
<dbReference type="EC" id="4.1.1.48" evidence="4 11"/>